<evidence type="ECO:0000313" key="10">
    <source>
        <dbReference type="Proteomes" id="UP001231189"/>
    </source>
</evidence>
<dbReference type="InterPro" id="IPR053238">
    <property type="entry name" value="RING-H2_zinc_finger"/>
</dbReference>
<evidence type="ECO:0000256" key="5">
    <source>
        <dbReference type="ARBA" id="ARBA00022833"/>
    </source>
</evidence>
<reference evidence="9" key="1">
    <citation type="submission" date="2023-07" db="EMBL/GenBank/DDBJ databases">
        <title>A chromosome-level genome assembly of Lolium multiflorum.</title>
        <authorList>
            <person name="Chen Y."/>
            <person name="Copetti D."/>
            <person name="Kolliker R."/>
            <person name="Studer B."/>
        </authorList>
    </citation>
    <scope>NUCLEOTIDE SEQUENCE</scope>
    <source>
        <strain evidence="9">02402/16</strain>
        <tissue evidence="9">Leaf</tissue>
    </source>
</reference>
<organism evidence="9 10">
    <name type="scientific">Lolium multiflorum</name>
    <name type="common">Italian ryegrass</name>
    <name type="synonym">Lolium perenne subsp. multiflorum</name>
    <dbReference type="NCBI Taxonomy" id="4521"/>
    <lineage>
        <taxon>Eukaryota</taxon>
        <taxon>Viridiplantae</taxon>
        <taxon>Streptophyta</taxon>
        <taxon>Embryophyta</taxon>
        <taxon>Tracheophyta</taxon>
        <taxon>Spermatophyta</taxon>
        <taxon>Magnoliopsida</taxon>
        <taxon>Liliopsida</taxon>
        <taxon>Poales</taxon>
        <taxon>Poaceae</taxon>
        <taxon>BOP clade</taxon>
        <taxon>Pooideae</taxon>
        <taxon>Poodae</taxon>
        <taxon>Poeae</taxon>
        <taxon>Poeae Chloroplast Group 2 (Poeae type)</taxon>
        <taxon>Loliodinae</taxon>
        <taxon>Loliinae</taxon>
        <taxon>Lolium</taxon>
    </lineage>
</organism>
<comment type="catalytic activity">
    <reaction evidence="1">
        <text>S-ubiquitinyl-[E2 ubiquitin-conjugating enzyme]-L-cysteine + [acceptor protein]-L-lysine = [E2 ubiquitin-conjugating enzyme]-L-cysteine + N(6)-ubiquitinyl-[acceptor protein]-L-lysine.</text>
        <dbReference type="EC" id="2.3.2.27"/>
    </reaction>
</comment>
<evidence type="ECO:0000256" key="2">
    <source>
        <dbReference type="ARBA" id="ARBA00012483"/>
    </source>
</evidence>
<keyword evidence="4 7" id="KW-0863">Zinc-finger</keyword>
<dbReference type="AlphaFoldDB" id="A0AAD8QMQ6"/>
<sequence length="218" mass="23849">MPAARRFFEEMTKALPTPTDPAYYAEHHEAFIDTMIHDVFLPTTTLEPKPIPKDVEDDGGETLAKRDKKWCREKGATAATFIDLTKQAIEVQRMDAAVFFFGPLPSKPEDIEGRGAQASASAAQAPVTRKMTAAAPVVGLWYFPYSTVGKRAPERMLCAICLEVFEHGEACGEVPACGHFFHRACVDVWRKSSVSCPLCKGYMAGSSGRAVSVADDMV</sequence>
<dbReference type="InterPro" id="IPR013083">
    <property type="entry name" value="Znf_RING/FYVE/PHD"/>
</dbReference>
<dbReference type="EMBL" id="JAUUTY010000007">
    <property type="protein sequence ID" value="KAK1605730.1"/>
    <property type="molecule type" value="Genomic_DNA"/>
</dbReference>
<dbReference type="PANTHER" id="PTHR14155:SF633">
    <property type="entry name" value="RING-TYPE DOMAIN-CONTAINING PROTEIN"/>
    <property type="match status" value="1"/>
</dbReference>
<evidence type="ECO:0000256" key="1">
    <source>
        <dbReference type="ARBA" id="ARBA00000900"/>
    </source>
</evidence>
<dbReference type="EC" id="2.3.2.27" evidence="2"/>
<dbReference type="GO" id="GO:0061630">
    <property type="term" value="F:ubiquitin protein ligase activity"/>
    <property type="evidence" value="ECO:0007669"/>
    <property type="project" value="UniProtKB-EC"/>
</dbReference>
<evidence type="ECO:0000256" key="4">
    <source>
        <dbReference type="ARBA" id="ARBA00022771"/>
    </source>
</evidence>
<protein>
    <recommendedName>
        <fullName evidence="2">RING-type E3 ubiquitin transferase</fullName>
        <ecNumber evidence="2">2.3.2.27</ecNumber>
    </recommendedName>
</protein>
<keyword evidence="5" id="KW-0862">Zinc</keyword>
<evidence type="ECO:0000256" key="6">
    <source>
        <dbReference type="ARBA" id="ARBA00024209"/>
    </source>
</evidence>
<keyword evidence="3" id="KW-0479">Metal-binding</keyword>
<accession>A0AAD8QMQ6</accession>
<evidence type="ECO:0000256" key="3">
    <source>
        <dbReference type="ARBA" id="ARBA00022723"/>
    </source>
</evidence>
<comment type="similarity">
    <text evidence="6">Belongs to the RING-type zinc finger family. ATL subfamily.</text>
</comment>
<dbReference type="GO" id="GO:0008270">
    <property type="term" value="F:zinc ion binding"/>
    <property type="evidence" value="ECO:0007669"/>
    <property type="project" value="UniProtKB-KW"/>
</dbReference>
<comment type="caution">
    <text evidence="9">The sequence shown here is derived from an EMBL/GenBank/DDBJ whole genome shotgun (WGS) entry which is preliminary data.</text>
</comment>
<dbReference type="Proteomes" id="UP001231189">
    <property type="component" value="Unassembled WGS sequence"/>
</dbReference>
<evidence type="ECO:0000259" key="8">
    <source>
        <dbReference type="PROSITE" id="PS50089"/>
    </source>
</evidence>
<dbReference type="PROSITE" id="PS50089">
    <property type="entry name" value="ZF_RING_2"/>
    <property type="match status" value="1"/>
</dbReference>
<dbReference type="SUPFAM" id="SSF57850">
    <property type="entry name" value="RING/U-box"/>
    <property type="match status" value="1"/>
</dbReference>
<dbReference type="SMART" id="SM00184">
    <property type="entry name" value="RING"/>
    <property type="match status" value="1"/>
</dbReference>
<gene>
    <name evidence="9" type="ORF">QYE76_029403</name>
</gene>
<dbReference type="Gene3D" id="3.30.40.10">
    <property type="entry name" value="Zinc/RING finger domain, C3HC4 (zinc finger)"/>
    <property type="match status" value="1"/>
</dbReference>
<feature type="domain" description="RING-type" evidence="8">
    <location>
        <begin position="158"/>
        <end position="200"/>
    </location>
</feature>
<dbReference type="InterPro" id="IPR001841">
    <property type="entry name" value="Znf_RING"/>
</dbReference>
<keyword evidence="10" id="KW-1185">Reference proteome</keyword>
<evidence type="ECO:0000256" key="7">
    <source>
        <dbReference type="PROSITE-ProRule" id="PRU00175"/>
    </source>
</evidence>
<dbReference type="Pfam" id="PF13639">
    <property type="entry name" value="zf-RING_2"/>
    <property type="match status" value="1"/>
</dbReference>
<name>A0AAD8QMQ6_LOLMU</name>
<dbReference type="PANTHER" id="PTHR14155">
    <property type="entry name" value="RING FINGER DOMAIN-CONTAINING"/>
    <property type="match status" value="1"/>
</dbReference>
<proteinExistence type="inferred from homology"/>
<evidence type="ECO:0000313" key="9">
    <source>
        <dbReference type="EMBL" id="KAK1605730.1"/>
    </source>
</evidence>